<protein>
    <submittedName>
        <fullName evidence="2">Uncharacterized protein</fullName>
    </submittedName>
</protein>
<proteinExistence type="predicted"/>
<reference evidence="2" key="2">
    <citation type="journal article" date="2015" name="Data Brief">
        <title>Shoot transcriptome of the giant reed, Arundo donax.</title>
        <authorList>
            <person name="Barrero R.A."/>
            <person name="Guerrero F.D."/>
            <person name="Moolhuijzen P."/>
            <person name="Goolsby J.A."/>
            <person name="Tidwell J."/>
            <person name="Bellgard S.E."/>
            <person name="Bellgard M.I."/>
        </authorList>
    </citation>
    <scope>NUCLEOTIDE SEQUENCE</scope>
    <source>
        <tissue evidence="2">Shoot tissue taken approximately 20 cm above the soil surface</tissue>
    </source>
</reference>
<dbReference type="AlphaFoldDB" id="A0A0A9CHX8"/>
<organism evidence="2">
    <name type="scientific">Arundo donax</name>
    <name type="common">Giant reed</name>
    <name type="synonym">Donax arundinaceus</name>
    <dbReference type="NCBI Taxonomy" id="35708"/>
    <lineage>
        <taxon>Eukaryota</taxon>
        <taxon>Viridiplantae</taxon>
        <taxon>Streptophyta</taxon>
        <taxon>Embryophyta</taxon>
        <taxon>Tracheophyta</taxon>
        <taxon>Spermatophyta</taxon>
        <taxon>Magnoliopsida</taxon>
        <taxon>Liliopsida</taxon>
        <taxon>Poales</taxon>
        <taxon>Poaceae</taxon>
        <taxon>PACMAD clade</taxon>
        <taxon>Arundinoideae</taxon>
        <taxon>Arundineae</taxon>
        <taxon>Arundo</taxon>
    </lineage>
</organism>
<dbReference type="EMBL" id="GBRH01223832">
    <property type="protein sequence ID" value="JAD74063.1"/>
    <property type="molecule type" value="Transcribed_RNA"/>
</dbReference>
<evidence type="ECO:0000313" key="2">
    <source>
        <dbReference type="EMBL" id="JAD74063.1"/>
    </source>
</evidence>
<sequence length="59" mass="5963">MSRPCSRATAPDGASGVRGAAAGSTRCSRPLEKASERKRRRSSASGSAGAVGFLTMVPP</sequence>
<name>A0A0A9CHX8_ARUDO</name>
<feature type="compositionally biased region" description="Low complexity" evidence="1">
    <location>
        <begin position="13"/>
        <end position="24"/>
    </location>
</feature>
<evidence type="ECO:0000256" key="1">
    <source>
        <dbReference type="SAM" id="MobiDB-lite"/>
    </source>
</evidence>
<accession>A0A0A9CHX8</accession>
<reference evidence="2" key="1">
    <citation type="submission" date="2014-09" db="EMBL/GenBank/DDBJ databases">
        <authorList>
            <person name="Magalhaes I.L.F."/>
            <person name="Oliveira U."/>
            <person name="Santos F.R."/>
            <person name="Vidigal T.H.D.A."/>
            <person name="Brescovit A.D."/>
            <person name="Santos A.J."/>
        </authorList>
    </citation>
    <scope>NUCLEOTIDE SEQUENCE</scope>
    <source>
        <tissue evidence="2">Shoot tissue taken approximately 20 cm above the soil surface</tissue>
    </source>
</reference>
<feature type="region of interest" description="Disordered" evidence="1">
    <location>
        <begin position="1"/>
        <end position="59"/>
    </location>
</feature>